<reference evidence="3 4" key="2">
    <citation type="journal article" date="2014" name="J. Gen. Appl. Microbiol.">
        <title>The early diverging ascomycetous budding yeast Saitoella complicata has three histone deacetylases belonging to the Clr6, Hos2, and Rpd3 lineages.</title>
        <authorList>
            <person name="Nishida H."/>
            <person name="Matsumoto T."/>
            <person name="Kondo S."/>
            <person name="Hamamoto M."/>
            <person name="Yoshikawa H."/>
        </authorList>
    </citation>
    <scope>NUCLEOTIDE SEQUENCE [LARGE SCALE GENOMIC DNA]</scope>
    <source>
        <strain evidence="3 4">NRRL Y-17804</strain>
    </source>
</reference>
<dbReference type="InterPro" id="IPR036865">
    <property type="entry name" value="CRAL-TRIO_dom_sf"/>
</dbReference>
<feature type="region of interest" description="Disordered" evidence="1">
    <location>
        <begin position="345"/>
        <end position="398"/>
    </location>
</feature>
<dbReference type="SMART" id="SM01100">
    <property type="entry name" value="CRAL_TRIO_N"/>
    <property type="match status" value="1"/>
</dbReference>
<dbReference type="SUPFAM" id="SSF46938">
    <property type="entry name" value="CRAL/TRIO N-terminal domain"/>
    <property type="match status" value="1"/>
</dbReference>
<protein>
    <recommendedName>
        <fullName evidence="2">CRAL-TRIO domain-containing protein</fullName>
    </recommendedName>
</protein>
<dbReference type="Pfam" id="PF03765">
    <property type="entry name" value="CRAL_TRIO_N"/>
    <property type="match status" value="1"/>
</dbReference>
<dbReference type="InterPro" id="IPR001251">
    <property type="entry name" value="CRAL-TRIO_dom"/>
</dbReference>
<dbReference type="OMA" id="ERRERNM"/>
<evidence type="ECO:0000256" key="1">
    <source>
        <dbReference type="SAM" id="MobiDB-lite"/>
    </source>
</evidence>
<dbReference type="GO" id="GO:0008526">
    <property type="term" value="F:phosphatidylinositol transfer activity"/>
    <property type="evidence" value="ECO:0007669"/>
    <property type="project" value="TreeGrafter"/>
</dbReference>
<evidence type="ECO:0000313" key="4">
    <source>
        <dbReference type="Proteomes" id="UP000033140"/>
    </source>
</evidence>
<evidence type="ECO:0000313" key="3">
    <source>
        <dbReference type="EMBL" id="GAO52040.1"/>
    </source>
</evidence>
<feature type="compositionally biased region" description="Low complexity" evidence="1">
    <location>
        <begin position="363"/>
        <end position="398"/>
    </location>
</feature>
<dbReference type="STRING" id="698492.A0A0E9NRI8"/>
<feature type="compositionally biased region" description="Low complexity" evidence="1">
    <location>
        <begin position="8"/>
        <end position="20"/>
    </location>
</feature>
<dbReference type="AlphaFoldDB" id="A0A0E9NRI8"/>
<dbReference type="PANTHER" id="PTHR45824">
    <property type="entry name" value="GH16843P"/>
    <property type="match status" value="1"/>
</dbReference>
<comment type="caution">
    <text evidence="3">The sequence shown here is derived from an EMBL/GenBank/DDBJ whole genome shotgun (WGS) entry which is preliminary data.</text>
</comment>
<feature type="domain" description="CRAL-TRIO" evidence="2">
    <location>
        <begin position="151"/>
        <end position="304"/>
    </location>
</feature>
<evidence type="ECO:0000259" key="2">
    <source>
        <dbReference type="PROSITE" id="PS50191"/>
    </source>
</evidence>
<name>A0A0E9NRI8_SAICN</name>
<feature type="compositionally biased region" description="Basic and acidic residues" evidence="1">
    <location>
        <begin position="452"/>
        <end position="464"/>
    </location>
</feature>
<dbReference type="Proteomes" id="UP000033140">
    <property type="component" value="Unassembled WGS sequence"/>
</dbReference>
<dbReference type="EMBL" id="BACD03000058">
    <property type="protein sequence ID" value="GAO52040.1"/>
    <property type="molecule type" value="Genomic_DNA"/>
</dbReference>
<dbReference type="InterPro" id="IPR052578">
    <property type="entry name" value="PI_Transfer_CRAL-TRIO"/>
</dbReference>
<dbReference type="InterPro" id="IPR036273">
    <property type="entry name" value="CRAL/TRIO_N_dom_sf"/>
</dbReference>
<dbReference type="CDD" id="cd00170">
    <property type="entry name" value="SEC14"/>
    <property type="match status" value="1"/>
</dbReference>
<keyword evidence="4" id="KW-1185">Reference proteome</keyword>
<proteinExistence type="predicted"/>
<dbReference type="PANTHER" id="PTHR45824:SF29">
    <property type="entry name" value="GH16843P"/>
    <property type="match status" value="1"/>
</dbReference>
<dbReference type="PROSITE" id="PS50191">
    <property type="entry name" value="CRAL_TRIO"/>
    <property type="match status" value="1"/>
</dbReference>
<reference evidence="3 4" key="1">
    <citation type="journal article" date="2011" name="J. Gen. Appl. Microbiol.">
        <title>Draft genome sequencing of the enigmatic yeast Saitoella complicata.</title>
        <authorList>
            <person name="Nishida H."/>
            <person name="Hamamoto M."/>
            <person name="Sugiyama J."/>
        </authorList>
    </citation>
    <scope>NUCLEOTIDE SEQUENCE [LARGE SCALE GENOMIC DNA]</scope>
    <source>
        <strain evidence="3 4">NRRL Y-17804</strain>
    </source>
</reference>
<dbReference type="SUPFAM" id="SSF52087">
    <property type="entry name" value="CRAL/TRIO domain"/>
    <property type="match status" value="1"/>
</dbReference>
<feature type="region of interest" description="Disordered" evidence="1">
    <location>
        <begin position="440"/>
        <end position="464"/>
    </location>
</feature>
<reference evidence="3 4" key="3">
    <citation type="journal article" date="2015" name="Genome Announc.">
        <title>Draft Genome Sequence of the Archiascomycetous Yeast Saitoella complicata.</title>
        <authorList>
            <person name="Yamauchi K."/>
            <person name="Kondo S."/>
            <person name="Hamamoto M."/>
            <person name="Takahashi Y."/>
            <person name="Ogura Y."/>
            <person name="Hayashi T."/>
            <person name="Nishida H."/>
        </authorList>
    </citation>
    <scope>NUCLEOTIDE SEQUENCE [LARGE SCALE GENOMIC DNA]</scope>
    <source>
        <strain evidence="3 4">NRRL Y-17804</strain>
    </source>
</reference>
<feature type="region of interest" description="Disordered" evidence="1">
    <location>
        <begin position="1"/>
        <end position="73"/>
    </location>
</feature>
<dbReference type="Pfam" id="PF00650">
    <property type="entry name" value="CRAL_TRIO"/>
    <property type="match status" value="1"/>
</dbReference>
<gene>
    <name evidence="3" type="ORF">G7K_6128-t1</name>
</gene>
<sequence length="487" mass="53386">MSGHQRRASNASSWRNSLSLHRSTSNTPSTSAKSPPSLSAANNGGGHRTTPFENAHPSITPMREPAPVSDQENKVQALIKHFSQLRDLPVSSDRRAGMQALSDEEKCWLSRECMLRYLRATKGDLAEAQKRLEGSIVWRRGWGLGQDMTGHVEPEATTGKQVLLGFDSSGRPCLYLYPSRQNTKPSQRQIEYLVWGLERAIDMMPRGVENLALLINFKGSGSSTTPSLSQGKQVMSILQTHYPERLGRALIINVPFFVNGFFKLITPFIDPNTREKMVFNADLRNHVPPSQLDRNFGGDCEFEYVHGDYWPELSRLARERRERNMRNWRVAGGGVGISEDVIKSEVAPEQEKPATAQQAVTEPSRSPAPAFSPAPTAATAPAPIINHTTPTPPTTSALPIESVPVAIDGTADTQYRAPLQAQVEQAWSQEAATNVAPQQDLAAGSMGPPLDIPKRKAVPEERNDGMVVGSVASAISDADSFMTAREF</sequence>
<organism evidence="3 4">
    <name type="scientific">Saitoella complicata (strain BCRC 22490 / CBS 7301 / JCM 7358 / NBRC 10748 / NRRL Y-17804)</name>
    <dbReference type="NCBI Taxonomy" id="698492"/>
    <lineage>
        <taxon>Eukaryota</taxon>
        <taxon>Fungi</taxon>
        <taxon>Dikarya</taxon>
        <taxon>Ascomycota</taxon>
        <taxon>Taphrinomycotina</taxon>
        <taxon>Taphrinomycotina incertae sedis</taxon>
        <taxon>Saitoella</taxon>
    </lineage>
</organism>
<dbReference type="InterPro" id="IPR011074">
    <property type="entry name" value="CRAL/TRIO_N_dom"/>
</dbReference>
<feature type="compositionally biased region" description="Polar residues" evidence="1">
    <location>
        <begin position="21"/>
        <end position="42"/>
    </location>
</feature>
<accession>A0A0E9NRI8</accession>
<dbReference type="Gene3D" id="3.40.525.10">
    <property type="entry name" value="CRAL-TRIO lipid binding domain"/>
    <property type="match status" value="1"/>
</dbReference>
<dbReference type="SMART" id="SM00516">
    <property type="entry name" value="SEC14"/>
    <property type="match status" value="1"/>
</dbReference>